<keyword evidence="8" id="KW-1185">Reference proteome</keyword>
<accession>A0A917N4S3</accession>
<evidence type="ECO:0000256" key="1">
    <source>
        <dbReference type="ARBA" id="ARBA00006964"/>
    </source>
</evidence>
<dbReference type="PANTHER" id="PTHR13799">
    <property type="entry name" value="NGG1 INTERACTING FACTOR 3"/>
    <property type="match status" value="1"/>
</dbReference>
<dbReference type="SUPFAM" id="SSF102705">
    <property type="entry name" value="NIF3 (NGG1p interacting factor 3)-like"/>
    <property type="match status" value="1"/>
</dbReference>
<comment type="subunit">
    <text evidence="2">Homohexamer.</text>
</comment>
<feature type="binding site" evidence="6">
    <location>
        <position position="66"/>
    </location>
    <ligand>
        <name>a divalent metal cation</name>
        <dbReference type="ChEBI" id="CHEBI:60240"/>
        <label>1</label>
    </ligand>
</feature>
<dbReference type="InterPro" id="IPR015867">
    <property type="entry name" value="N-reg_PII/ATP_PRibTrfase_C"/>
</dbReference>
<proteinExistence type="inferred from homology"/>
<evidence type="ECO:0000256" key="6">
    <source>
        <dbReference type="PIRSR" id="PIRSR602678-1"/>
    </source>
</evidence>
<dbReference type="AlphaFoldDB" id="A0A917N4S3"/>
<reference evidence="7" key="2">
    <citation type="submission" date="2020-09" db="EMBL/GenBank/DDBJ databases">
        <authorList>
            <person name="Sun Q."/>
            <person name="Sedlacek I."/>
        </authorList>
    </citation>
    <scope>NUCLEOTIDE SEQUENCE</scope>
    <source>
        <strain evidence="7">CCM 8433</strain>
    </source>
</reference>
<dbReference type="NCBIfam" id="TIGR00486">
    <property type="entry name" value="YbgI_SA1388"/>
    <property type="match status" value="1"/>
</dbReference>
<dbReference type="EMBL" id="BMDT01000007">
    <property type="protein sequence ID" value="GGI66065.1"/>
    <property type="molecule type" value="Genomic_DNA"/>
</dbReference>
<evidence type="ECO:0000256" key="2">
    <source>
        <dbReference type="ARBA" id="ARBA00011643"/>
    </source>
</evidence>
<evidence type="ECO:0000256" key="4">
    <source>
        <dbReference type="ARBA" id="ARBA00022723"/>
    </source>
</evidence>
<evidence type="ECO:0000256" key="3">
    <source>
        <dbReference type="ARBA" id="ARBA00022112"/>
    </source>
</evidence>
<dbReference type="FunFam" id="3.40.1390.30:FF:000001">
    <property type="entry name" value="GTP cyclohydrolase 1 type 2"/>
    <property type="match status" value="1"/>
</dbReference>
<evidence type="ECO:0000256" key="5">
    <source>
        <dbReference type="PIRNR" id="PIRNR037489"/>
    </source>
</evidence>
<dbReference type="Gene3D" id="3.30.70.120">
    <property type="match status" value="1"/>
</dbReference>
<comment type="similarity">
    <text evidence="1 5">Belongs to the GTP cyclohydrolase I type 2/NIF3 family.</text>
</comment>
<name>A0A917N4S3_9ENTE</name>
<dbReference type="InterPro" id="IPR002678">
    <property type="entry name" value="DUF34/NIF3"/>
</dbReference>
<reference evidence="7" key="1">
    <citation type="journal article" date="2014" name="Int. J. Syst. Evol. Microbiol.">
        <title>Complete genome sequence of Corynebacterium casei LMG S-19264T (=DSM 44701T), isolated from a smear-ripened cheese.</title>
        <authorList>
            <consortium name="US DOE Joint Genome Institute (JGI-PGF)"/>
            <person name="Walter F."/>
            <person name="Albersmeier A."/>
            <person name="Kalinowski J."/>
            <person name="Ruckert C."/>
        </authorList>
    </citation>
    <scope>NUCLEOTIDE SEQUENCE</scope>
    <source>
        <strain evidence="7">CCM 8433</strain>
    </source>
</reference>
<dbReference type="InterPro" id="IPR017221">
    <property type="entry name" value="DUF34/NIF3_bac"/>
</dbReference>
<dbReference type="GO" id="GO:0005737">
    <property type="term" value="C:cytoplasm"/>
    <property type="evidence" value="ECO:0007669"/>
    <property type="project" value="TreeGrafter"/>
</dbReference>
<dbReference type="PIRSF" id="PIRSF037489">
    <property type="entry name" value="UCP037489_NIF3_YqfO"/>
    <property type="match status" value="1"/>
</dbReference>
<dbReference type="InterPro" id="IPR036069">
    <property type="entry name" value="DUF34/NIF3_sf"/>
</dbReference>
<dbReference type="Pfam" id="PF01784">
    <property type="entry name" value="DUF34_NIF3"/>
    <property type="match status" value="1"/>
</dbReference>
<gene>
    <name evidence="7" type="ORF">GCM10011482_17190</name>
</gene>
<dbReference type="RefSeq" id="WP_188367898.1">
    <property type="nucleotide sequence ID" value="NZ_BMDT01000007.1"/>
</dbReference>
<feature type="binding site" evidence="6">
    <location>
        <position position="104"/>
    </location>
    <ligand>
        <name>a divalent metal cation</name>
        <dbReference type="ChEBI" id="CHEBI:60240"/>
        <label>1</label>
    </ligand>
</feature>
<feature type="binding site" evidence="6">
    <location>
        <position position="335"/>
    </location>
    <ligand>
        <name>a divalent metal cation</name>
        <dbReference type="ChEBI" id="CHEBI:60240"/>
        <label>1</label>
    </ligand>
</feature>
<dbReference type="GO" id="GO:0046872">
    <property type="term" value="F:metal ion binding"/>
    <property type="evidence" value="ECO:0007669"/>
    <property type="project" value="UniProtKB-UniRule"/>
</dbReference>
<dbReference type="Gene3D" id="3.40.1390.30">
    <property type="entry name" value="NIF3 (NGG1p interacting factor 3)-like"/>
    <property type="match status" value="2"/>
</dbReference>
<keyword evidence="4 5" id="KW-0479">Metal-binding</keyword>
<evidence type="ECO:0000313" key="8">
    <source>
        <dbReference type="Proteomes" id="UP000622610"/>
    </source>
</evidence>
<feature type="binding site" evidence="6">
    <location>
        <position position="332"/>
    </location>
    <ligand>
        <name>a divalent metal cation</name>
        <dbReference type="ChEBI" id="CHEBI:60240"/>
        <label>1</label>
    </ligand>
</feature>
<comment type="caution">
    <text evidence="7">The sequence shown here is derived from an EMBL/GenBank/DDBJ whole genome shotgun (WGS) entry which is preliminary data.</text>
</comment>
<evidence type="ECO:0000313" key="7">
    <source>
        <dbReference type="EMBL" id="GGI66065.1"/>
    </source>
</evidence>
<sequence length="372" mass="41910">MVYGLDFIRRFETFCPLWLAEEGDPVGLHIGTLDREITKVMMTLDVRPEVVKEAIEKKVDLIIAKHPPIFRPIKRLVPDTPQNAMYLDLVKHEIAVYAAHTNMDIIEGGLNDWFCEALGVEVDHYLTKTHEVPMKKLVVYVPLEQANTMRQALGDSGAGEIGEYHHASYSMQGEGRFTPGEAANPTIGQANQAEIVQEERIEVIYPEEIEAQVLEAMYHVHPYEEPAFDLLSLTNPPKTYGVGRVGNLAKPMALEDFISHVKQTFDLSDVRLIEADASKKTIQRVAICGGSGEKFYLDAIRQKADVYLTGDVYYHTAHDIQAAGLTVIDPGHHIEKLCVPKLTEMMNAWKKEENWQVEIIASKTNTNPFQTR</sequence>
<dbReference type="PANTHER" id="PTHR13799:SF14">
    <property type="entry name" value="GTP CYCLOHYDROLASE 1 TYPE 2 HOMOLOG"/>
    <property type="match status" value="1"/>
</dbReference>
<protein>
    <recommendedName>
        <fullName evidence="3 5">GTP cyclohydrolase 1 type 2 homolog</fullName>
    </recommendedName>
</protein>
<dbReference type="Proteomes" id="UP000622610">
    <property type="component" value="Unassembled WGS sequence"/>
</dbReference>
<organism evidence="7 8">
    <name type="scientific">Enterococcus alcedinis</name>
    <dbReference type="NCBI Taxonomy" id="1274384"/>
    <lineage>
        <taxon>Bacteria</taxon>
        <taxon>Bacillati</taxon>
        <taxon>Bacillota</taxon>
        <taxon>Bacilli</taxon>
        <taxon>Lactobacillales</taxon>
        <taxon>Enterococcaceae</taxon>
        <taxon>Enterococcus</taxon>
    </lineage>
</organism>